<proteinExistence type="predicted"/>
<evidence type="ECO:0000313" key="2">
    <source>
        <dbReference type="Proteomes" id="UP000015106"/>
    </source>
</evidence>
<protein>
    <submittedName>
        <fullName evidence="1">Uncharacterized protein</fullName>
    </submittedName>
</protein>
<accession>A0A8R7JUW0</accession>
<dbReference type="Proteomes" id="UP000015106">
    <property type="component" value="Chromosome 1"/>
</dbReference>
<reference evidence="1" key="3">
    <citation type="submission" date="2022-06" db="UniProtKB">
        <authorList>
            <consortium name="EnsemblPlants"/>
        </authorList>
    </citation>
    <scope>IDENTIFICATION</scope>
</reference>
<dbReference type="Gramene" id="TuG1812G0100000239.01.T01">
    <property type="protein sequence ID" value="TuG1812G0100000239.01.T01"/>
    <property type="gene ID" value="TuG1812G0100000239.01"/>
</dbReference>
<evidence type="ECO:0000313" key="1">
    <source>
        <dbReference type="EnsemblPlants" id="TuG1812G0100000239.01.T01"/>
    </source>
</evidence>
<organism evidence="1 2">
    <name type="scientific">Triticum urartu</name>
    <name type="common">Red wild einkorn</name>
    <name type="synonym">Crithodium urartu</name>
    <dbReference type="NCBI Taxonomy" id="4572"/>
    <lineage>
        <taxon>Eukaryota</taxon>
        <taxon>Viridiplantae</taxon>
        <taxon>Streptophyta</taxon>
        <taxon>Embryophyta</taxon>
        <taxon>Tracheophyta</taxon>
        <taxon>Spermatophyta</taxon>
        <taxon>Magnoliopsida</taxon>
        <taxon>Liliopsida</taxon>
        <taxon>Poales</taxon>
        <taxon>Poaceae</taxon>
        <taxon>BOP clade</taxon>
        <taxon>Pooideae</taxon>
        <taxon>Triticodae</taxon>
        <taxon>Triticeae</taxon>
        <taxon>Triticinae</taxon>
        <taxon>Triticum</taxon>
    </lineage>
</organism>
<dbReference type="EnsemblPlants" id="TuG1812G0100000239.01.T01">
    <property type="protein sequence ID" value="TuG1812G0100000239.01.T01"/>
    <property type="gene ID" value="TuG1812G0100000239.01"/>
</dbReference>
<reference evidence="1" key="2">
    <citation type="submission" date="2018-03" db="EMBL/GenBank/DDBJ databases">
        <title>The Triticum urartu genome reveals the dynamic nature of wheat genome evolution.</title>
        <authorList>
            <person name="Ling H."/>
            <person name="Ma B."/>
            <person name="Shi X."/>
            <person name="Liu H."/>
            <person name="Dong L."/>
            <person name="Sun H."/>
            <person name="Cao Y."/>
            <person name="Gao Q."/>
            <person name="Zheng S."/>
            <person name="Li Y."/>
            <person name="Yu Y."/>
            <person name="Du H."/>
            <person name="Qi M."/>
            <person name="Li Y."/>
            <person name="Yu H."/>
            <person name="Cui Y."/>
            <person name="Wang N."/>
            <person name="Chen C."/>
            <person name="Wu H."/>
            <person name="Zhao Y."/>
            <person name="Zhang J."/>
            <person name="Li Y."/>
            <person name="Zhou W."/>
            <person name="Zhang B."/>
            <person name="Hu W."/>
            <person name="Eijk M."/>
            <person name="Tang J."/>
            <person name="Witsenboer H."/>
            <person name="Zhao S."/>
            <person name="Li Z."/>
            <person name="Zhang A."/>
            <person name="Wang D."/>
            <person name="Liang C."/>
        </authorList>
    </citation>
    <scope>NUCLEOTIDE SEQUENCE [LARGE SCALE GENOMIC DNA]</scope>
    <source>
        <strain evidence="1">cv. G1812</strain>
    </source>
</reference>
<keyword evidence="2" id="KW-1185">Reference proteome</keyword>
<reference evidence="2" key="1">
    <citation type="journal article" date="2013" name="Nature">
        <title>Draft genome of the wheat A-genome progenitor Triticum urartu.</title>
        <authorList>
            <person name="Ling H.Q."/>
            <person name="Zhao S."/>
            <person name="Liu D."/>
            <person name="Wang J."/>
            <person name="Sun H."/>
            <person name="Zhang C."/>
            <person name="Fan H."/>
            <person name="Li D."/>
            <person name="Dong L."/>
            <person name="Tao Y."/>
            <person name="Gao C."/>
            <person name="Wu H."/>
            <person name="Li Y."/>
            <person name="Cui Y."/>
            <person name="Guo X."/>
            <person name="Zheng S."/>
            <person name="Wang B."/>
            <person name="Yu K."/>
            <person name="Liang Q."/>
            <person name="Yang W."/>
            <person name="Lou X."/>
            <person name="Chen J."/>
            <person name="Feng M."/>
            <person name="Jian J."/>
            <person name="Zhang X."/>
            <person name="Luo G."/>
            <person name="Jiang Y."/>
            <person name="Liu J."/>
            <person name="Wang Z."/>
            <person name="Sha Y."/>
            <person name="Zhang B."/>
            <person name="Wu H."/>
            <person name="Tang D."/>
            <person name="Shen Q."/>
            <person name="Xue P."/>
            <person name="Zou S."/>
            <person name="Wang X."/>
            <person name="Liu X."/>
            <person name="Wang F."/>
            <person name="Yang Y."/>
            <person name="An X."/>
            <person name="Dong Z."/>
            <person name="Zhang K."/>
            <person name="Zhang X."/>
            <person name="Luo M.C."/>
            <person name="Dvorak J."/>
            <person name="Tong Y."/>
            <person name="Wang J."/>
            <person name="Yang H."/>
            <person name="Li Z."/>
            <person name="Wang D."/>
            <person name="Zhang A."/>
            <person name="Wang J."/>
        </authorList>
    </citation>
    <scope>NUCLEOTIDE SEQUENCE</scope>
    <source>
        <strain evidence="2">cv. G1812</strain>
    </source>
</reference>
<sequence>MRIFNINIPEEEWDTTHICIDLAEPYLFRREPQVPSTTTVSNCTTTRPRPWWFCPA</sequence>
<name>A0A8R7JUW0_TRIUA</name>
<dbReference type="AlphaFoldDB" id="A0A8R7JUW0"/>